<gene>
    <name evidence="6" type="ORF">SAMN05421578_101405</name>
</gene>
<keyword evidence="4" id="KW-0472">Membrane</keyword>
<evidence type="ECO:0000256" key="2">
    <source>
        <dbReference type="ARBA" id="ARBA00023125"/>
    </source>
</evidence>
<feature type="transmembrane region" description="Helical" evidence="4">
    <location>
        <begin position="307"/>
        <end position="327"/>
    </location>
</feature>
<evidence type="ECO:0000256" key="3">
    <source>
        <dbReference type="ARBA" id="ARBA00023163"/>
    </source>
</evidence>
<dbReference type="Proteomes" id="UP000186666">
    <property type="component" value="Unassembled WGS sequence"/>
</dbReference>
<keyword evidence="7" id="KW-1185">Reference proteome</keyword>
<evidence type="ECO:0000256" key="1">
    <source>
        <dbReference type="ARBA" id="ARBA00023015"/>
    </source>
</evidence>
<dbReference type="EMBL" id="FTNK01000001">
    <property type="protein sequence ID" value="SIQ36211.1"/>
    <property type="molecule type" value="Genomic_DNA"/>
</dbReference>
<keyword evidence="4" id="KW-0812">Transmembrane</keyword>
<dbReference type="Gene3D" id="3.30.450.20">
    <property type="entry name" value="PAS domain"/>
    <property type="match status" value="1"/>
</dbReference>
<keyword evidence="4" id="KW-1133">Transmembrane helix</keyword>
<dbReference type="InterPro" id="IPR018060">
    <property type="entry name" value="HTH_AraC"/>
</dbReference>
<dbReference type="PANTHER" id="PTHR43280:SF10">
    <property type="entry name" value="REGULATORY PROTEIN POCR"/>
    <property type="match status" value="1"/>
</dbReference>
<dbReference type="InterPro" id="IPR009057">
    <property type="entry name" value="Homeodomain-like_sf"/>
</dbReference>
<dbReference type="PROSITE" id="PS01124">
    <property type="entry name" value="HTH_ARAC_FAMILY_2"/>
    <property type="match status" value="1"/>
</dbReference>
<protein>
    <submittedName>
        <fullName evidence="6">Cache domain-containing protein</fullName>
    </submittedName>
</protein>
<dbReference type="SMART" id="SM00342">
    <property type="entry name" value="HTH_ARAC"/>
    <property type="match status" value="1"/>
</dbReference>
<evidence type="ECO:0000256" key="4">
    <source>
        <dbReference type="SAM" id="Phobius"/>
    </source>
</evidence>
<dbReference type="RefSeq" id="WP_068589699.1">
    <property type="nucleotide sequence ID" value="NZ_FTNK01000001.1"/>
</dbReference>
<dbReference type="SUPFAM" id="SSF46689">
    <property type="entry name" value="Homeodomain-like"/>
    <property type="match status" value="1"/>
</dbReference>
<keyword evidence="3" id="KW-0804">Transcription</keyword>
<comment type="caution">
    <text evidence="6">The sequence shown here is derived from an EMBL/GenBank/DDBJ whole genome shotgun (WGS) entry which is preliminary data.</text>
</comment>
<dbReference type="Gene3D" id="1.10.10.60">
    <property type="entry name" value="Homeodomain-like"/>
    <property type="match status" value="2"/>
</dbReference>
<evidence type="ECO:0000313" key="6">
    <source>
        <dbReference type="EMBL" id="SIQ36211.1"/>
    </source>
</evidence>
<keyword evidence="2" id="KW-0238">DNA-binding</keyword>
<accession>A0ABY1JKW3</accession>
<evidence type="ECO:0000259" key="5">
    <source>
        <dbReference type="PROSITE" id="PS01124"/>
    </source>
</evidence>
<keyword evidence="1" id="KW-0805">Transcription regulation</keyword>
<sequence>MKKRFLHTSQLYFYSMFTKITFLLTLTMLVLILFLYFNFTSYSIGLINSANQKLMNQIYQNALQINNSVRTYSTAIFNNPNTAKLMRSDDISVLDELNSMKTIDTTLESAPFIHSSYVYNGKTNTYYAIGPNPVIRKGQFFDKELVQIFKNPTSMLSHTPIPRKIPVSELEPIKYENVFSYILPEYFPDKKLKNALVINVRMDWIFNSLASYQESDSLNGNNILLMDHDGNVITNSDQEKDLFLSNLSGEPLVSQILSSSNTSGVFTSNFRGTSSIITYISYENSPWILVDITPYKYIAGTVSKVKAITITIGLVMLIICLITGFLLSKNLYYPVRNLRQTIGRLQKNQSPNQEHNNEFEYITDSIQTTHYQLTSLEDFRKANLFELKQNYLKHLLLSKNVKEVDYETFFRHHNVHFDPKSSIALILFKIDHYAVFHANFSSNDQSLLKYSLLNIANEIVLPSYQCESIDAGRDQVVTLLNVEVNSEDARDSMDHLERLKSLVQEIQTVYAKYCSISVSAFISEPVASIMNVRTLYERTLDLSQYRIKYNHACLLTQQSLDKTQWSDFNINTASVHHFLDCIQKARLEEAKTTYWNLIQELTDCSYNIIMFTLSYLSSSIFNMVNLMEKNGTISFGLDFVSFDNKIKSFEVFDQINTEFIALIEGIVGKIEQNRNEKSDIVVSNAMRFIETHYMDNSLSSTMVADQFKLTSAYLGKLFREYSSQSISNYISEVRLVKASEMLKQSPLYIDEIIEKIGWENKKHFFTLFKKRFGTTPTEYRLKSKVSDIHEIS</sequence>
<organism evidence="6 7">
    <name type="scientific">Paenibacillus macquariensis</name>
    <dbReference type="NCBI Taxonomy" id="948756"/>
    <lineage>
        <taxon>Bacteria</taxon>
        <taxon>Bacillati</taxon>
        <taxon>Bacillota</taxon>
        <taxon>Bacilli</taxon>
        <taxon>Bacillales</taxon>
        <taxon>Paenibacillaceae</taxon>
        <taxon>Paenibacillus</taxon>
    </lineage>
</organism>
<dbReference type="Pfam" id="PF12833">
    <property type="entry name" value="HTH_18"/>
    <property type="match status" value="1"/>
</dbReference>
<proteinExistence type="predicted"/>
<evidence type="ECO:0000313" key="7">
    <source>
        <dbReference type="Proteomes" id="UP000186666"/>
    </source>
</evidence>
<feature type="transmembrane region" description="Helical" evidence="4">
    <location>
        <begin position="12"/>
        <end position="37"/>
    </location>
</feature>
<reference evidence="6 7" key="1">
    <citation type="submission" date="2017-01" db="EMBL/GenBank/DDBJ databases">
        <authorList>
            <person name="Varghese N."/>
            <person name="Submissions S."/>
        </authorList>
    </citation>
    <scope>NUCLEOTIDE SEQUENCE [LARGE SCALE GENOMIC DNA]</scope>
    <source>
        <strain evidence="6 7">ATCC 23464</strain>
    </source>
</reference>
<dbReference type="PANTHER" id="PTHR43280">
    <property type="entry name" value="ARAC-FAMILY TRANSCRIPTIONAL REGULATOR"/>
    <property type="match status" value="1"/>
</dbReference>
<dbReference type="InterPro" id="IPR020449">
    <property type="entry name" value="Tscrpt_reg_AraC-type_HTH"/>
</dbReference>
<name>A0ABY1JKW3_9BACL</name>
<feature type="domain" description="HTH araC/xylS-type" evidence="5">
    <location>
        <begin position="683"/>
        <end position="782"/>
    </location>
</feature>
<dbReference type="PRINTS" id="PR00032">
    <property type="entry name" value="HTHARAC"/>
</dbReference>